<evidence type="ECO:0000256" key="6">
    <source>
        <dbReference type="RuleBase" id="RU003719"/>
    </source>
</evidence>
<comment type="similarity">
    <text evidence="1 6">Belongs to the D-isomer specific 2-hydroxyacid dehydrogenase family.</text>
</comment>
<dbReference type="Gene3D" id="3.30.70.260">
    <property type="match status" value="1"/>
</dbReference>
<dbReference type="FunFam" id="3.40.50.720:FF:000041">
    <property type="entry name" value="D-3-phosphoglycerate dehydrogenase"/>
    <property type="match status" value="1"/>
</dbReference>
<keyword evidence="3 6" id="KW-0560">Oxidoreductase</keyword>
<dbReference type="KEGG" id="sapp:SAC06_06895"/>
<dbReference type="SUPFAM" id="SSF52283">
    <property type="entry name" value="Formate/glycerate dehydrogenase catalytic domain-like"/>
    <property type="match status" value="1"/>
</dbReference>
<dbReference type="CDD" id="cd12176">
    <property type="entry name" value="PGDH_3"/>
    <property type="match status" value="1"/>
</dbReference>
<dbReference type="InterPro" id="IPR036291">
    <property type="entry name" value="NAD(P)-bd_dom_sf"/>
</dbReference>
<proteinExistence type="inferred from homology"/>
<evidence type="ECO:0000256" key="4">
    <source>
        <dbReference type="ARBA" id="ARBA00023027"/>
    </source>
</evidence>
<dbReference type="PANTHER" id="PTHR42789:SF1">
    <property type="entry name" value="D-ISOMER SPECIFIC 2-HYDROXYACID DEHYDROGENASE FAMILY PROTEIN (AFU_ORTHOLOGUE AFUA_6G10090)"/>
    <property type="match status" value="1"/>
</dbReference>
<evidence type="ECO:0000256" key="5">
    <source>
        <dbReference type="ARBA" id="ARBA00029440"/>
    </source>
</evidence>
<comment type="pathway">
    <text evidence="5">Amino-acid biosynthesis.</text>
</comment>
<dbReference type="GO" id="GO:0004617">
    <property type="term" value="F:phosphoglycerate dehydrogenase activity"/>
    <property type="evidence" value="ECO:0007669"/>
    <property type="project" value="UniProtKB-EC"/>
</dbReference>
<feature type="domain" description="D-isomer specific 2-hydroxyacid dehydrogenase catalytic" evidence="7">
    <location>
        <begin position="8"/>
        <end position="307"/>
    </location>
</feature>
<dbReference type="GO" id="GO:0006564">
    <property type="term" value="P:L-serine biosynthetic process"/>
    <property type="evidence" value="ECO:0007669"/>
    <property type="project" value="UniProtKB-ARBA"/>
</dbReference>
<dbReference type="PROSITE" id="PS00065">
    <property type="entry name" value="D_2_HYDROXYACID_DH_1"/>
    <property type="match status" value="1"/>
</dbReference>
<dbReference type="Pfam" id="PF02826">
    <property type="entry name" value="2-Hacid_dh_C"/>
    <property type="match status" value="1"/>
</dbReference>
<keyword evidence="4" id="KW-0520">NAD</keyword>
<dbReference type="InterPro" id="IPR029752">
    <property type="entry name" value="D-isomer_DH_CS1"/>
</dbReference>
<dbReference type="GO" id="GO:0047545">
    <property type="term" value="F:(S)-2-hydroxyglutarate dehydrogenase activity"/>
    <property type="evidence" value="ECO:0007669"/>
    <property type="project" value="UniProtKB-ARBA"/>
</dbReference>
<evidence type="ECO:0000256" key="2">
    <source>
        <dbReference type="ARBA" id="ARBA00022605"/>
    </source>
</evidence>
<organism evidence="9">
    <name type="scientific">Scrofimicrobium appendicitidis</name>
    <dbReference type="NCBI Taxonomy" id="3079930"/>
    <lineage>
        <taxon>Bacteria</taxon>
        <taxon>Bacillati</taxon>
        <taxon>Actinomycetota</taxon>
        <taxon>Actinomycetes</taxon>
        <taxon>Actinomycetales</taxon>
        <taxon>Actinomycetaceae</taxon>
        <taxon>Scrofimicrobium</taxon>
    </lineage>
</organism>
<dbReference type="RefSeq" id="WP_350257578.1">
    <property type="nucleotide sequence ID" value="NZ_CP138335.1"/>
</dbReference>
<dbReference type="AlphaFoldDB" id="A0AAU7V5U3"/>
<dbReference type="InterPro" id="IPR006140">
    <property type="entry name" value="D-isomer_DH_NAD-bd"/>
</dbReference>
<name>A0AAU7V5U3_9ACTO</name>
<dbReference type="EMBL" id="CP138335">
    <property type="protein sequence ID" value="XBW07372.1"/>
    <property type="molecule type" value="Genomic_DNA"/>
</dbReference>
<keyword evidence="2" id="KW-0028">Amino-acid biosynthesis</keyword>
<feature type="domain" description="D-isomer specific 2-hydroxyacid dehydrogenase NAD-binding" evidence="8">
    <location>
        <begin position="108"/>
        <end position="284"/>
    </location>
</feature>
<evidence type="ECO:0000256" key="1">
    <source>
        <dbReference type="ARBA" id="ARBA00005854"/>
    </source>
</evidence>
<evidence type="ECO:0000259" key="7">
    <source>
        <dbReference type="Pfam" id="PF00389"/>
    </source>
</evidence>
<dbReference type="PANTHER" id="PTHR42789">
    <property type="entry name" value="D-ISOMER SPECIFIC 2-HYDROXYACID DEHYDROGENASE FAMILY PROTEIN (AFU_ORTHOLOGUE AFUA_6G10090)"/>
    <property type="match status" value="1"/>
</dbReference>
<dbReference type="Gene3D" id="3.40.50.720">
    <property type="entry name" value="NAD(P)-binding Rossmann-like Domain"/>
    <property type="match status" value="2"/>
</dbReference>
<accession>A0AAU7V5U3</accession>
<dbReference type="Pfam" id="PF00389">
    <property type="entry name" value="2-Hacid_dh"/>
    <property type="match status" value="1"/>
</dbReference>
<dbReference type="EC" id="1.1.1.95" evidence="9"/>
<evidence type="ECO:0000256" key="3">
    <source>
        <dbReference type="ARBA" id="ARBA00023002"/>
    </source>
</evidence>
<reference evidence="9" key="1">
    <citation type="submission" date="2023-11" db="EMBL/GenBank/DDBJ databases">
        <title>Scrofimicrobium hongkongense sp. nov., isolated from a patient with peritonitis.</title>
        <authorList>
            <person name="Lao H.Y."/>
            <person name="Wong A.Y.P."/>
            <person name="Ng T.L."/>
            <person name="Wong R.Y.L."/>
            <person name="Yau M.C.Y."/>
            <person name="Lam J.Y.W."/>
            <person name="Siu G.K.H."/>
        </authorList>
    </citation>
    <scope>NUCLEOTIDE SEQUENCE</scope>
    <source>
        <strain evidence="9">R131</strain>
    </source>
</reference>
<evidence type="ECO:0000259" key="8">
    <source>
        <dbReference type="Pfam" id="PF02826"/>
    </source>
</evidence>
<gene>
    <name evidence="9" type="primary">serA</name>
    <name evidence="9" type="ORF">SAC06_06895</name>
</gene>
<dbReference type="InterPro" id="IPR050857">
    <property type="entry name" value="D-2-hydroxyacid_DH"/>
</dbReference>
<sequence length="402" mass="43149">MTTALLLENPDACADDIFASEGIEVRRISGSLDEAELIEALQGVQILGIRSKTEVTARVIEAAPNLLAIGAYCIGTNQIDLEAASRHGVAVFNAPYSNTRSVVELAIAEIIMMGRRLVERNNSLHQGVWNKSASHAHEIRGRTLGIIGYGSIGTQLSVLAEAMGLKVIFYDRAERLALGNARRMHSMEEVLQQADVVSMHVSGEASNTGLIGDREFSMMKPRSLFINLSRGHVVDLDALRKHLLTGHIAGAAVDVFPHEPKSTGDPFESPLADIPNVILTPHIGGSTVEAQEDIARFVSGKLSAYLGDAGTYMSVNFPSVSMPRSEGATHRLALMHFNVPGVMGKLNRGFAKLGVNVVGQSLGTKGEYGYALTDISGPLPEARLGELAAMESTIRLRYLDLG</sequence>
<dbReference type="SUPFAM" id="SSF55021">
    <property type="entry name" value="ACT-like"/>
    <property type="match status" value="1"/>
</dbReference>
<dbReference type="NCBIfam" id="NF008759">
    <property type="entry name" value="PRK11790.1"/>
    <property type="match status" value="1"/>
</dbReference>
<protein>
    <submittedName>
        <fullName evidence="9">Phosphoglycerate dehydrogenase</fullName>
        <ecNumber evidence="9">1.1.1.95</ecNumber>
    </submittedName>
</protein>
<dbReference type="InterPro" id="IPR006139">
    <property type="entry name" value="D-isomer_2_OHA_DH_cat_dom"/>
</dbReference>
<dbReference type="InterPro" id="IPR045865">
    <property type="entry name" value="ACT-like_dom_sf"/>
</dbReference>
<dbReference type="SUPFAM" id="SSF51735">
    <property type="entry name" value="NAD(P)-binding Rossmann-fold domains"/>
    <property type="match status" value="1"/>
</dbReference>
<evidence type="ECO:0000313" key="9">
    <source>
        <dbReference type="EMBL" id="XBW07372.1"/>
    </source>
</evidence>
<dbReference type="GO" id="GO:0051287">
    <property type="term" value="F:NAD binding"/>
    <property type="evidence" value="ECO:0007669"/>
    <property type="project" value="InterPro"/>
</dbReference>